<gene>
    <name evidence="1" type="ORF">F5148DRAFT_1338197</name>
</gene>
<dbReference type="EMBL" id="JAGFNK010000459">
    <property type="protein sequence ID" value="KAI9449980.1"/>
    <property type="molecule type" value="Genomic_DNA"/>
</dbReference>
<comment type="caution">
    <text evidence="1">The sequence shown here is derived from an EMBL/GenBank/DDBJ whole genome shotgun (WGS) entry which is preliminary data.</text>
</comment>
<reference evidence="1" key="1">
    <citation type="submission" date="2021-03" db="EMBL/GenBank/DDBJ databases">
        <title>Evolutionary priming and transition to the ectomycorrhizal habit in an iconic lineage of mushroom-forming fungi: is preadaptation a requirement?</title>
        <authorList>
            <consortium name="DOE Joint Genome Institute"/>
            <person name="Looney B.P."/>
            <person name="Miyauchi S."/>
            <person name="Morin E."/>
            <person name="Drula E."/>
            <person name="Courty P.E."/>
            <person name="Chicoki N."/>
            <person name="Fauchery L."/>
            <person name="Kohler A."/>
            <person name="Kuo A."/>
            <person name="LaButti K."/>
            <person name="Pangilinan J."/>
            <person name="Lipzen A."/>
            <person name="Riley R."/>
            <person name="Andreopoulos W."/>
            <person name="He G."/>
            <person name="Johnson J."/>
            <person name="Barry K.W."/>
            <person name="Grigoriev I.V."/>
            <person name="Nagy L."/>
            <person name="Hibbett D."/>
            <person name="Henrissat B."/>
            <person name="Matheny P.B."/>
            <person name="Labbe J."/>
            <person name="Martin A.F."/>
        </authorList>
    </citation>
    <scope>NUCLEOTIDE SEQUENCE</scope>
    <source>
        <strain evidence="1">BPL698</strain>
    </source>
</reference>
<organism evidence="1 2">
    <name type="scientific">Russula earlei</name>
    <dbReference type="NCBI Taxonomy" id="71964"/>
    <lineage>
        <taxon>Eukaryota</taxon>
        <taxon>Fungi</taxon>
        <taxon>Dikarya</taxon>
        <taxon>Basidiomycota</taxon>
        <taxon>Agaricomycotina</taxon>
        <taxon>Agaricomycetes</taxon>
        <taxon>Russulales</taxon>
        <taxon>Russulaceae</taxon>
        <taxon>Russula</taxon>
    </lineage>
</organism>
<sequence>MKINNKLLLATFSFVAIISSCKKDGGIQPPAIPQIITSGIAGNKDTLTIGDTLFLHPITTSKESATGTWLIDGVKQTTDSTFRFVALQRGDHTATYTLQNVSGQASVTYQVHVYGKYENGFFIANEGWFGTEPSSVNFYRYGADTIEQNIYKTVNPANNIGSNSSNLQYGTVYNGKLYLVNKVNGPLVATDAYSLKETARTATGNWLAFAGIDSIHALLTASNGIYPLNLTTMTTGTVIPGITGQVGDIVKAGNYIFAITTSGATILNIADYTIAQSIPKVVVGFAVTPDGNVWCATSTGYIVKINPATLDVQQTQLAYTIKASSPWQSTGITASTTENAVFIKSGVNIYKYPQSTSAPFYTIASDKVFYGKGIGYDPASKQLIATVIGSPGHAEENSELSAYIFPRYACISLTPAQLLHLIFSLKKNKTMSVSLSITGGPSITGLTWFSGMTGRDVLEAAYNSLSSPVTEFTYTLEYFGTDDSLGYLVNMINGTFDSFNAAQSPYFFWEFLVNDSEAENGIDYTTISDGDEVEFSYIQFVPETASKALKAKHARRLAFVQ</sequence>
<keyword evidence="2" id="KW-1185">Reference proteome</keyword>
<evidence type="ECO:0000313" key="1">
    <source>
        <dbReference type="EMBL" id="KAI9449980.1"/>
    </source>
</evidence>
<protein>
    <submittedName>
        <fullName evidence="1">Uncharacterized protein</fullName>
    </submittedName>
</protein>
<accession>A0ACC0TVC6</accession>
<name>A0ACC0TVC6_9AGAM</name>
<evidence type="ECO:0000313" key="2">
    <source>
        <dbReference type="Proteomes" id="UP001207468"/>
    </source>
</evidence>
<dbReference type="Proteomes" id="UP001207468">
    <property type="component" value="Unassembled WGS sequence"/>
</dbReference>
<proteinExistence type="predicted"/>